<name>A0A0C2VKU2_9BACL</name>
<reference evidence="1 2" key="1">
    <citation type="submission" date="2015-01" db="EMBL/GenBank/DDBJ databases">
        <title>Genome sequencing of Jeotgalibacillus soli.</title>
        <authorList>
            <person name="Goh K.M."/>
            <person name="Chan K.-G."/>
            <person name="Yaakop A.S."/>
            <person name="Ee R."/>
            <person name="Gan H.M."/>
            <person name="Chan C.S."/>
        </authorList>
    </citation>
    <scope>NUCLEOTIDE SEQUENCE [LARGE SCALE GENOMIC DNA]</scope>
    <source>
        <strain evidence="1 2">P9</strain>
    </source>
</reference>
<keyword evidence="2" id="KW-1185">Reference proteome</keyword>
<dbReference type="RefSeq" id="WP_041089324.1">
    <property type="nucleotide sequence ID" value="NZ_JXRP01000018.1"/>
</dbReference>
<dbReference type="OrthoDB" id="2389720at2"/>
<comment type="caution">
    <text evidence="1">The sequence shown here is derived from an EMBL/GenBank/DDBJ whole genome shotgun (WGS) entry which is preliminary data.</text>
</comment>
<evidence type="ECO:0000313" key="1">
    <source>
        <dbReference type="EMBL" id="KIL45056.1"/>
    </source>
</evidence>
<dbReference type="PATRIC" id="fig|889306.3.peg.2613"/>
<dbReference type="AlphaFoldDB" id="A0A0C2VKU2"/>
<gene>
    <name evidence="1" type="ORF">KP78_26000</name>
</gene>
<sequence>MITLSSLNELKAAEEALEKFKKDYPNLFDKLLDMVNLTRALQFKYHYLGCLIMNENPGANTPKFVYRSVLRLFKKEVQKLKDDRDFQVLKQTFSEHKSIGYSKISLLLLEMTPESLVGTSSIK</sequence>
<proteinExistence type="predicted"/>
<organism evidence="1 2">
    <name type="scientific">Jeotgalibacillus soli</name>
    <dbReference type="NCBI Taxonomy" id="889306"/>
    <lineage>
        <taxon>Bacteria</taxon>
        <taxon>Bacillati</taxon>
        <taxon>Bacillota</taxon>
        <taxon>Bacilli</taxon>
        <taxon>Bacillales</taxon>
        <taxon>Caryophanaceae</taxon>
        <taxon>Jeotgalibacillus</taxon>
    </lineage>
</organism>
<evidence type="ECO:0000313" key="2">
    <source>
        <dbReference type="Proteomes" id="UP000031938"/>
    </source>
</evidence>
<accession>A0A0C2VKU2</accession>
<protein>
    <submittedName>
        <fullName evidence="1">Uncharacterized protein</fullName>
    </submittedName>
</protein>
<dbReference type="Proteomes" id="UP000031938">
    <property type="component" value="Unassembled WGS sequence"/>
</dbReference>
<dbReference type="EMBL" id="JXRP01000018">
    <property type="protein sequence ID" value="KIL45056.1"/>
    <property type="molecule type" value="Genomic_DNA"/>
</dbReference>